<dbReference type="GeneID" id="37025417"/>
<accession>A0A316URM6</accession>
<organism evidence="2 3">
    <name type="scientific">Jaminaea rosea</name>
    <dbReference type="NCBI Taxonomy" id="1569628"/>
    <lineage>
        <taxon>Eukaryota</taxon>
        <taxon>Fungi</taxon>
        <taxon>Dikarya</taxon>
        <taxon>Basidiomycota</taxon>
        <taxon>Ustilaginomycotina</taxon>
        <taxon>Exobasidiomycetes</taxon>
        <taxon>Microstromatales</taxon>
        <taxon>Microstromatales incertae sedis</taxon>
        <taxon>Jaminaea</taxon>
    </lineage>
</organism>
<evidence type="ECO:0000313" key="3">
    <source>
        <dbReference type="Proteomes" id="UP000245884"/>
    </source>
</evidence>
<proteinExistence type="predicted"/>
<dbReference type="AlphaFoldDB" id="A0A316URM6"/>
<dbReference type="RefSeq" id="XP_025362582.1">
    <property type="nucleotide sequence ID" value="XM_025503594.1"/>
</dbReference>
<gene>
    <name evidence="2" type="ORF">BDZ90DRAFT_158377</name>
</gene>
<dbReference type="Proteomes" id="UP000245884">
    <property type="component" value="Unassembled WGS sequence"/>
</dbReference>
<name>A0A316URM6_9BASI</name>
<reference evidence="2 3" key="1">
    <citation type="journal article" date="2018" name="Mol. Biol. Evol.">
        <title>Broad Genomic Sampling Reveals a Smut Pathogenic Ancestry of the Fungal Clade Ustilaginomycotina.</title>
        <authorList>
            <person name="Kijpornyongpan T."/>
            <person name="Mondo S.J."/>
            <person name="Barry K."/>
            <person name="Sandor L."/>
            <person name="Lee J."/>
            <person name="Lipzen A."/>
            <person name="Pangilinan J."/>
            <person name="LaButti K."/>
            <person name="Hainaut M."/>
            <person name="Henrissat B."/>
            <person name="Grigoriev I.V."/>
            <person name="Spatafora J.W."/>
            <person name="Aime M.C."/>
        </authorList>
    </citation>
    <scope>NUCLEOTIDE SEQUENCE [LARGE SCALE GENOMIC DNA]</scope>
    <source>
        <strain evidence="2 3">MCA 5214</strain>
    </source>
</reference>
<evidence type="ECO:0000313" key="2">
    <source>
        <dbReference type="EMBL" id="PWN27970.1"/>
    </source>
</evidence>
<sequence>MSRAAAQHHRGEIGRPEGKRRTQGNGSQSGPVEAQVKCNAVAVTPRPQVRFQKSHIEGASSELASGMTTSPPPSITVAHTPPRRFSLPFLSLHPISSFPPPPPSLYQLSCHYLLLRVEHLRAASWTAAHQSACPPCPP</sequence>
<feature type="region of interest" description="Disordered" evidence="1">
    <location>
        <begin position="1"/>
        <end position="35"/>
    </location>
</feature>
<keyword evidence="3" id="KW-1185">Reference proteome</keyword>
<evidence type="ECO:0000256" key="1">
    <source>
        <dbReference type="SAM" id="MobiDB-lite"/>
    </source>
</evidence>
<feature type="compositionally biased region" description="Basic and acidic residues" evidence="1">
    <location>
        <begin position="9"/>
        <end position="20"/>
    </location>
</feature>
<dbReference type="EMBL" id="KZ819666">
    <property type="protein sequence ID" value="PWN27970.1"/>
    <property type="molecule type" value="Genomic_DNA"/>
</dbReference>
<protein>
    <submittedName>
        <fullName evidence="2">Uncharacterized protein</fullName>
    </submittedName>
</protein>